<dbReference type="PANTHER" id="PTHR30572:SF4">
    <property type="entry name" value="ABC TRANSPORTER PERMEASE YTRF"/>
    <property type="match status" value="1"/>
</dbReference>
<dbReference type="Proteomes" id="UP000179243">
    <property type="component" value="Unassembled WGS sequence"/>
</dbReference>
<reference evidence="9 10" key="1">
    <citation type="journal article" date="2016" name="Nat. Commun.">
        <title>Thousands of microbial genomes shed light on interconnected biogeochemical processes in an aquifer system.</title>
        <authorList>
            <person name="Anantharaman K."/>
            <person name="Brown C.T."/>
            <person name="Hug L.A."/>
            <person name="Sharon I."/>
            <person name="Castelle C.J."/>
            <person name="Probst A.J."/>
            <person name="Thomas B.C."/>
            <person name="Singh A."/>
            <person name="Wilkins M.J."/>
            <person name="Karaoz U."/>
            <person name="Brodie E.L."/>
            <person name="Williams K.H."/>
            <person name="Hubbard S.S."/>
            <person name="Banfield J.F."/>
        </authorList>
    </citation>
    <scope>NUCLEOTIDE SEQUENCE [LARGE SCALE GENOMIC DNA]</scope>
</reference>
<organism evidence="9 10">
    <name type="scientific">Candidatus Raymondbacteria bacterium RIFOXYD12_FULL_49_13</name>
    <dbReference type="NCBI Taxonomy" id="1817890"/>
    <lineage>
        <taxon>Bacteria</taxon>
        <taxon>Raymondiibacteriota</taxon>
    </lineage>
</organism>
<feature type="transmembrane region" description="Helical" evidence="7">
    <location>
        <begin position="258"/>
        <end position="280"/>
    </location>
</feature>
<keyword evidence="3 7" id="KW-0812">Transmembrane</keyword>
<dbReference type="GO" id="GO:0005886">
    <property type="term" value="C:plasma membrane"/>
    <property type="evidence" value="ECO:0007669"/>
    <property type="project" value="UniProtKB-SubCell"/>
</dbReference>
<comment type="subcellular location">
    <subcellularLocation>
        <location evidence="1">Cell membrane</location>
        <topology evidence="1">Multi-pass membrane protein</topology>
    </subcellularLocation>
</comment>
<accession>A0A1F7F2S6</accession>
<evidence type="ECO:0000313" key="9">
    <source>
        <dbReference type="EMBL" id="OGK00806.1"/>
    </source>
</evidence>
<evidence type="ECO:0000256" key="5">
    <source>
        <dbReference type="ARBA" id="ARBA00023136"/>
    </source>
</evidence>
<protein>
    <recommendedName>
        <fullName evidence="8">ABC3 transporter permease C-terminal domain-containing protein</fullName>
    </recommendedName>
</protein>
<feature type="transmembrane region" description="Helical" evidence="7">
    <location>
        <begin position="345"/>
        <end position="371"/>
    </location>
</feature>
<evidence type="ECO:0000256" key="3">
    <source>
        <dbReference type="ARBA" id="ARBA00022692"/>
    </source>
</evidence>
<comment type="similarity">
    <text evidence="6">Belongs to the ABC-4 integral membrane protein family.</text>
</comment>
<evidence type="ECO:0000256" key="1">
    <source>
        <dbReference type="ARBA" id="ARBA00004651"/>
    </source>
</evidence>
<keyword evidence="4 7" id="KW-1133">Transmembrane helix</keyword>
<dbReference type="AlphaFoldDB" id="A0A1F7F2S6"/>
<dbReference type="PANTHER" id="PTHR30572">
    <property type="entry name" value="MEMBRANE COMPONENT OF TRANSPORTER-RELATED"/>
    <property type="match status" value="1"/>
</dbReference>
<feature type="transmembrane region" description="Helical" evidence="7">
    <location>
        <begin position="301"/>
        <end position="325"/>
    </location>
</feature>
<keyword evidence="5 7" id="KW-0472">Membrane</keyword>
<evidence type="ECO:0000256" key="4">
    <source>
        <dbReference type="ARBA" id="ARBA00022989"/>
    </source>
</evidence>
<dbReference type="EMBL" id="MFYX01000139">
    <property type="protein sequence ID" value="OGK00806.1"/>
    <property type="molecule type" value="Genomic_DNA"/>
</dbReference>
<evidence type="ECO:0000256" key="6">
    <source>
        <dbReference type="ARBA" id="ARBA00038076"/>
    </source>
</evidence>
<gene>
    <name evidence="9" type="ORF">A2519_07710</name>
</gene>
<evidence type="ECO:0000259" key="8">
    <source>
        <dbReference type="Pfam" id="PF02687"/>
    </source>
</evidence>
<evidence type="ECO:0000256" key="2">
    <source>
        <dbReference type="ARBA" id="ARBA00022475"/>
    </source>
</evidence>
<dbReference type="GO" id="GO:0022857">
    <property type="term" value="F:transmembrane transporter activity"/>
    <property type="evidence" value="ECO:0007669"/>
    <property type="project" value="TreeGrafter"/>
</dbReference>
<feature type="domain" description="ABC3 transporter permease C-terminal" evidence="8">
    <location>
        <begin position="265"/>
        <end position="375"/>
    </location>
</feature>
<keyword evidence="2" id="KW-1003">Cell membrane</keyword>
<proteinExistence type="inferred from homology"/>
<dbReference type="InterPro" id="IPR003838">
    <property type="entry name" value="ABC3_permease_C"/>
</dbReference>
<name>A0A1F7F2S6_UNCRA</name>
<dbReference type="Pfam" id="PF02687">
    <property type="entry name" value="FtsX"/>
    <property type="match status" value="1"/>
</dbReference>
<evidence type="ECO:0000313" key="10">
    <source>
        <dbReference type="Proteomes" id="UP000179243"/>
    </source>
</evidence>
<sequence>MDLFYVVLKEISFRRVRAIIVIFFLLSMLSIITFIQTTSKASIRTMQILMKNLGQNIVILHEKGDRLDYYTAVKDIPLFDQSVTQKISANKTIAATYYLACLEKRLALDSGTEVIISGKKEYKGIYQNPRGAENPFKLVPKGTVRLGSEAALALNAKGKNQITIAGKPFMVDEIMSQSGTINDAKVFMNLEDAQEIFKLPGKINSIEALECLCGIGGVESQIKEMEASIQKDHPYLIVIQLKEIALLRYKARKATDDYFYSLLQVAMLFVFLFLTMLGIMEVRERQREIAIMRAVGRPASSIAAIFLTKNIILAIPGSLLGFTGGTLFSLLFKPDSMISGMQVNWPSLVFCTGAALLICVLSGCIPLFYALRLEPAKIFRES</sequence>
<evidence type="ECO:0000256" key="7">
    <source>
        <dbReference type="SAM" id="Phobius"/>
    </source>
</evidence>
<comment type="caution">
    <text evidence="9">The sequence shown here is derived from an EMBL/GenBank/DDBJ whole genome shotgun (WGS) entry which is preliminary data.</text>
</comment>
<dbReference type="InterPro" id="IPR050250">
    <property type="entry name" value="Macrolide_Exporter_MacB"/>
</dbReference>
<feature type="transmembrane region" description="Helical" evidence="7">
    <location>
        <begin position="16"/>
        <end position="35"/>
    </location>
</feature>